<feature type="coiled-coil region" evidence="3">
    <location>
        <begin position="1323"/>
        <end position="1386"/>
    </location>
</feature>
<feature type="compositionally biased region" description="Basic and acidic residues" evidence="4">
    <location>
        <begin position="1275"/>
        <end position="1285"/>
    </location>
</feature>
<feature type="region of interest" description="Disordered" evidence="4">
    <location>
        <begin position="480"/>
        <end position="514"/>
    </location>
</feature>
<dbReference type="Pfam" id="PF14915">
    <property type="entry name" value="CCDC144C"/>
    <property type="match status" value="1"/>
</dbReference>
<protein>
    <submittedName>
        <fullName evidence="8">Ankyrin repeat domain-containing protein 26-like</fullName>
    </submittedName>
</protein>
<dbReference type="PANTHER" id="PTHR24147">
    <property type="entry name" value="ANKYRIN REPEAT DOMAIN 36-RELATED"/>
    <property type="match status" value="1"/>
</dbReference>
<feature type="coiled-coil region" evidence="3">
    <location>
        <begin position="923"/>
        <end position="957"/>
    </location>
</feature>
<evidence type="ECO:0000259" key="5">
    <source>
        <dbReference type="Pfam" id="PF12001"/>
    </source>
</evidence>
<feature type="repeat" description="ANK" evidence="2">
    <location>
        <begin position="147"/>
        <end position="179"/>
    </location>
</feature>
<feature type="region of interest" description="Disordered" evidence="4">
    <location>
        <begin position="1123"/>
        <end position="1144"/>
    </location>
</feature>
<feature type="compositionally biased region" description="Basic and acidic residues" evidence="4">
    <location>
        <begin position="728"/>
        <end position="739"/>
    </location>
</feature>
<evidence type="ECO:0000256" key="4">
    <source>
        <dbReference type="SAM" id="MobiDB-lite"/>
    </source>
</evidence>
<dbReference type="Pfam" id="PF12796">
    <property type="entry name" value="Ank_2"/>
    <property type="match status" value="1"/>
</dbReference>
<dbReference type="SMART" id="SM00248">
    <property type="entry name" value="ANK"/>
    <property type="match status" value="6"/>
</dbReference>
<feature type="region of interest" description="Disordered" evidence="4">
    <location>
        <begin position="1266"/>
        <end position="1302"/>
    </location>
</feature>
<feature type="domain" description="DUF3496" evidence="5">
    <location>
        <begin position="1432"/>
        <end position="1514"/>
    </location>
</feature>
<feature type="region of interest" description="Disordered" evidence="4">
    <location>
        <begin position="381"/>
        <end position="402"/>
    </location>
</feature>
<feature type="repeat" description="ANK" evidence="2">
    <location>
        <begin position="246"/>
        <end position="278"/>
    </location>
</feature>
<dbReference type="InterPro" id="IPR021885">
    <property type="entry name" value="DUF3496"/>
</dbReference>
<dbReference type="PROSITE" id="PS50088">
    <property type="entry name" value="ANK_REPEAT"/>
    <property type="match status" value="5"/>
</dbReference>
<dbReference type="SUPFAM" id="SSF48403">
    <property type="entry name" value="Ankyrin repeat"/>
    <property type="match status" value="1"/>
</dbReference>
<reference evidence="8" key="1">
    <citation type="submission" date="2025-08" db="UniProtKB">
        <authorList>
            <consortium name="RefSeq"/>
        </authorList>
    </citation>
    <scope>IDENTIFICATION</scope>
</reference>
<dbReference type="Pfam" id="PF12001">
    <property type="entry name" value="DUF3496"/>
    <property type="match status" value="1"/>
</dbReference>
<feature type="region of interest" description="Disordered" evidence="4">
    <location>
        <begin position="1021"/>
        <end position="1040"/>
    </location>
</feature>
<dbReference type="RefSeq" id="XP_072826853.1">
    <property type="nucleotide sequence ID" value="XM_072970752.1"/>
</dbReference>
<dbReference type="Proteomes" id="UP001652581">
    <property type="component" value="Chromosome 10"/>
</dbReference>
<feature type="repeat" description="ANK" evidence="2">
    <location>
        <begin position="114"/>
        <end position="146"/>
    </location>
</feature>
<dbReference type="PANTHER" id="PTHR24147:SF64">
    <property type="entry name" value="ANKYRIN REPEAT DOMAIN-CONTAINING PROTEIN 19-RELATED"/>
    <property type="match status" value="1"/>
</dbReference>
<dbReference type="InterPro" id="IPR036770">
    <property type="entry name" value="Ankyrin_rpt-contain_sf"/>
</dbReference>
<evidence type="ECO:0000313" key="8">
    <source>
        <dbReference type="RefSeq" id="XP_072826853.1"/>
    </source>
</evidence>
<evidence type="ECO:0000256" key="2">
    <source>
        <dbReference type="PROSITE-ProRule" id="PRU00023"/>
    </source>
</evidence>
<feature type="compositionally biased region" description="Acidic residues" evidence="4">
    <location>
        <begin position="1548"/>
        <end position="1557"/>
    </location>
</feature>
<keyword evidence="2" id="KW-0040">ANK repeat</keyword>
<feature type="compositionally biased region" description="Low complexity" evidence="4">
    <location>
        <begin position="434"/>
        <end position="445"/>
    </location>
</feature>
<feature type="compositionally biased region" description="Basic and acidic residues" evidence="4">
    <location>
        <begin position="487"/>
        <end position="499"/>
    </location>
</feature>
<evidence type="ECO:0000259" key="6">
    <source>
        <dbReference type="Pfam" id="PF14915"/>
    </source>
</evidence>
<name>A0ABM5E126_VICPA</name>
<gene>
    <name evidence="8" type="primary">LOC107034774</name>
</gene>
<dbReference type="InterPro" id="IPR039497">
    <property type="entry name" value="CC144C-like_CC_dom"/>
</dbReference>
<proteinExistence type="predicted"/>
<evidence type="ECO:0000313" key="7">
    <source>
        <dbReference type="Proteomes" id="UP001652581"/>
    </source>
</evidence>
<feature type="repeat" description="ANK" evidence="2">
    <location>
        <begin position="180"/>
        <end position="212"/>
    </location>
</feature>
<feature type="region of interest" description="Disordered" evidence="4">
    <location>
        <begin position="532"/>
        <end position="553"/>
    </location>
</feature>
<feature type="domain" description="CCDC144C-like coiled-coil" evidence="6">
    <location>
        <begin position="1069"/>
        <end position="1287"/>
    </location>
</feature>
<dbReference type="PROSITE" id="PS50297">
    <property type="entry name" value="ANK_REP_REGION"/>
    <property type="match status" value="4"/>
</dbReference>
<dbReference type="GeneID" id="107034774"/>
<feature type="region of interest" description="Disordered" evidence="4">
    <location>
        <begin position="432"/>
        <end position="451"/>
    </location>
</feature>
<dbReference type="InterPro" id="IPR050657">
    <property type="entry name" value="Ankyrin_repeat_domain"/>
</dbReference>
<dbReference type="Pfam" id="PF00023">
    <property type="entry name" value="Ank"/>
    <property type="match status" value="2"/>
</dbReference>
<accession>A0ABM5E126</accession>
<evidence type="ECO:0000256" key="3">
    <source>
        <dbReference type="SAM" id="Coils"/>
    </source>
</evidence>
<dbReference type="InterPro" id="IPR002110">
    <property type="entry name" value="Ankyrin_rpt"/>
</dbReference>
<feature type="compositionally biased region" description="Basic and acidic residues" evidence="4">
    <location>
        <begin position="382"/>
        <end position="393"/>
    </location>
</feature>
<feature type="region of interest" description="Disordered" evidence="4">
    <location>
        <begin position="815"/>
        <end position="846"/>
    </location>
</feature>
<keyword evidence="1 3" id="KW-0175">Coiled coil</keyword>
<feature type="region of interest" description="Disordered" evidence="4">
    <location>
        <begin position="1496"/>
        <end position="1557"/>
    </location>
</feature>
<feature type="coiled-coil region" evidence="3">
    <location>
        <begin position="1229"/>
        <end position="1263"/>
    </location>
</feature>
<organism evidence="7 8">
    <name type="scientific">Vicugna pacos</name>
    <name type="common">Alpaca</name>
    <name type="synonym">Lama pacos</name>
    <dbReference type="NCBI Taxonomy" id="30538"/>
    <lineage>
        <taxon>Eukaryota</taxon>
        <taxon>Metazoa</taxon>
        <taxon>Chordata</taxon>
        <taxon>Craniata</taxon>
        <taxon>Vertebrata</taxon>
        <taxon>Euteleostomi</taxon>
        <taxon>Mammalia</taxon>
        <taxon>Eutheria</taxon>
        <taxon>Laurasiatheria</taxon>
        <taxon>Artiodactyla</taxon>
        <taxon>Tylopoda</taxon>
        <taxon>Camelidae</taxon>
        <taxon>Vicugna</taxon>
    </lineage>
</organism>
<sequence length="1557" mass="175349">MTERVVLQKLKPIAPYTITLSSLHPDVEGGRMMGRGETEPLTAVRNRRMHGPCHQHFARSLGPRGGKSWTMQWTEESESLERQPAASPYTGITLMGQLSSTGSFFLPPLVTQSMNMTALHLACTRGQSSVVALLIQWKCDLNARDEEGKTALIKAVQCQKEVCVTVLLEHGADPNLVDDSQSTALHYAVLAEDTSIAAELLRYKADSEAMNKYKYTPLLLAIRENREEMAKFLIENGANIHAVDKLQRSALMLAVYHDSPDIVKLLLEKGVNADLLDVHGQSAEQYASYSGFKHLYQLIVDYRAGKIPNTSPQNSDLGQSSAENIQGKLQLSGKDDEEEIVVELETSNGGCTDSPKNIEQKTDLEVEFSPRFEDISVIGISPKHDVDDSRPPSDGDLDLAPKKVQHPRFAKLIQAWQERMINTEAKDGVLKPGTSTFFEDSNSNNENEDAVRTFPQPSTEVSGFSHPAFPVLAPLTSSADLGVTGEEATKPKTGGKENGSRTTNSVLKEQADHSKLVSTDRACKVDKGAATSTLGLEEKEDVESSQDPERTSEIQLPNCVDHLSGAAGLREKNTLNGQIENSTEKYPHLKPAVGVKDSVPNKTREMKNLQTFKSDPSDWDSTSLSPNNGAGQRAKLLKVDQCPLVSQSVTTNQSAPTELRQTALVGKKQMNIGAVFLSENAALRDLRQSQLPENRSSKEADLDLQNTCEEEQERLDGSENNHSQVEVEENRSKSGELKGSETVCDGSYHEGLTQQRKRGKTDEQQFPALQKGDSDSSCPGLHMKGVKKNESGKRTLKASVTSRVFAKTTSLAGGLLHVNDNSGLSEGDQGCGRSSKKTSTKKDKVKEQLNSVDDLGDSSLALETASEDRKSLYPNCKNTLRLIEQLGPERKDSDRLLKIQDPVHSFRSTELKESDCALLRGKLREMENKVNWLHTELLKTREEKSQLKLQNVEWERELRHMRFTLKQETKKNKNAYTLYEKSKDDLKRKEKQYDEQVYLKQQLESTARGLECKLKSVRNKPNQVLEEQNDAQRQLSREQNARVMQDEILSHHLSQQKEAEKANKKMNAEDTMDFELSDPKDSSEVLPQQLPKAEHQFRGPEIELHPRRDALRPTTLVLECVNRDRGQAQRSNKETEPLSQSKQGDINRYIGKQAFLKETICKLQSENTLLRQRLEVAQNKARSEKTIFNTPEPFLDRTGKLEAMSRRVLMLEEGNMELIKECRHLKDRLCQYETDRAEMEARMRQLQQELTDTQKKVSMLEASLEVTAHHQTNSENKRRDGERKSQQTANPNADLPAKEESTSSVLVHLSGETQLLLKELLPMTEMQKKCEALEEEKKKLEEEVVNLRCHLERNTVERSQVEQDKRETEEETRQDVVKALKKLKRAVKYRRETEKQGRRDVVEKLKEISQFLQAQAALQENVLRECKRASVSQTEQRVKDLEPELKSDSNENKLEKYKQLYLEELENRKSLASQLTSANERLAKMCTKLQLEKQHKSSFPGFVPTRPVGGPPSAAGTSAEAKSSPTRRRRFRTFSDPSTNFERSLVPDAEEVGEEYR</sequence>
<feature type="region of interest" description="Disordered" evidence="4">
    <location>
        <begin position="709"/>
        <end position="795"/>
    </location>
</feature>
<evidence type="ECO:0000256" key="1">
    <source>
        <dbReference type="ARBA" id="ARBA00023054"/>
    </source>
</evidence>
<keyword evidence="7" id="KW-1185">Reference proteome</keyword>
<feature type="compositionally biased region" description="Basic and acidic residues" evidence="4">
    <location>
        <begin position="1123"/>
        <end position="1136"/>
    </location>
</feature>
<dbReference type="Gene3D" id="1.25.40.20">
    <property type="entry name" value="Ankyrin repeat-containing domain"/>
    <property type="match status" value="2"/>
</dbReference>
<feature type="compositionally biased region" description="Polar residues" evidence="4">
    <location>
        <begin position="1021"/>
        <end position="1034"/>
    </location>
</feature>
<feature type="repeat" description="ANK" evidence="2">
    <location>
        <begin position="213"/>
        <end position="245"/>
    </location>
</feature>